<organism evidence="2 3">
    <name type="scientific">Haloechinothrix salitolerans</name>
    <dbReference type="NCBI Taxonomy" id="926830"/>
    <lineage>
        <taxon>Bacteria</taxon>
        <taxon>Bacillati</taxon>
        <taxon>Actinomycetota</taxon>
        <taxon>Actinomycetes</taxon>
        <taxon>Pseudonocardiales</taxon>
        <taxon>Pseudonocardiaceae</taxon>
        <taxon>Haloechinothrix</taxon>
    </lineage>
</organism>
<evidence type="ECO:0000313" key="3">
    <source>
        <dbReference type="Proteomes" id="UP001596337"/>
    </source>
</evidence>
<dbReference type="InterPro" id="IPR035418">
    <property type="entry name" value="AraC-bd_2"/>
</dbReference>
<dbReference type="Pfam" id="PF14525">
    <property type="entry name" value="AraC_binding_2"/>
    <property type="match status" value="1"/>
</dbReference>
<dbReference type="EMBL" id="JBHSXX010000001">
    <property type="protein sequence ID" value="MFC6866034.1"/>
    <property type="molecule type" value="Genomic_DNA"/>
</dbReference>
<proteinExistence type="predicted"/>
<evidence type="ECO:0000259" key="1">
    <source>
        <dbReference type="Pfam" id="PF14525"/>
    </source>
</evidence>
<name>A0ABW2BTZ1_9PSEU</name>
<dbReference type="Proteomes" id="UP001596337">
    <property type="component" value="Unassembled WGS sequence"/>
</dbReference>
<evidence type="ECO:0000313" key="2">
    <source>
        <dbReference type="EMBL" id="MFC6866034.1"/>
    </source>
</evidence>
<keyword evidence="3" id="KW-1185">Reference proteome</keyword>
<dbReference type="RefSeq" id="WP_345406874.1">
    <property type="nucleotide sequence ID" value="NZ_BAABLA010000123.1"/>
</dbReference>
<gene>
    <name evidence="2" type="ORF">ACFQGD_02630</name>
</gene>
<protein>
    <recommendedName>
        <fullName evidence="1">Transcription regulator HTH AraC- type ligand binding domain-containing protein</fullName>
    </recommendedName>
</protein>
<reference evidence="3" key="1">
    <citation type="journal article" date="2019" name="Int. J. Syst. Evol. Microbiol.">
        <title>The Global Catalogue of Microorganisms (GCM) 10K type strain sequencing project: providing services to taxonomists for standard genome sequencing and annotation.</title>
        <authorList>
            <consortium name="The Broad Institute Genomics Platform"/>
            <consortium name="The Broad Institute Genome Sequencing Center for Infectious Disease"/>
            <person name="Wu L."/>
            <person name="Ma J."/>
        </authorList>
    </citation>
    <scope>NUCLEOTIDE SEQUENCE [LARGE SCALE GENOMIC DNA]</scope>
    <source>
        <strain evidence="3">KCTC 32255</strain>
    </source>
</reference>
<accession>A0ABW2BTZ1</accession>
<comment type="caution">
    <text evidence="2">The sequence shown here is derived from an EMBL/GenBank/DDBJ whole genome shotgun (WGS) entry which is preliminary data.</text>
</comment>
<feature type="domain" description="Transcription regulator HTH AraC- type ligand binding" evidence="1">
    <location>
        <begin position="29"/>
        <end position="181"/>
    </location>
</feature>
<sequence length="210" mass="23552">MAKRDVPNSSDMDYDDEIINNVRICSIISLSPERFQADMRHVDIGDGVQLSAIAWGGPVALETEPLLARYLVTAPLAGEITIGSGEDNVVADTEHAAIIDPRAKTEQRWSTDAAAIWLHLSRECVENEARHLLRAQERSVTLPPRRPVRFSPTIELTHGAAQRWHATLRRLVDLLDDYEPGRIPPHRLAVLRRDVTAGLLRAAWRSRPDH</sequence>